<proteinExistence type="predicted"/>
<sequence>MLGIALLSLFSCATVSSGPSSAASATDRALLLNPFAKLPSGASLYVYGDIEKTRNLINGLYRLGPVKALQRIPEKSLAKVGTVYGALYNEEEPQRFYILVSGRFPVVRTFLSLTFSPDWKQKRTEGFSYWRSEKDGLSLHIDSKQMVITDGIPLKGSSEERPLKSGSLQNNVNGEAGGEPADLIAGTNFFLMFNKPRTIIQSFISGLGPLGESFNIPVEKVIFRVYPSAKPGIYEVQANLVTSSPTYGKALGALISLVTRFMPPVSDSMDSSQPEQVIQRMAVLLLSERPVVEGPLVNLSSKPITEAELTLLLHSLLVYSEQNKLF</sequence>
<dbReference type="EMBL" id="CP002868">
    <property type="protein sequence ID" value="AEJ19328.1"/>
    <property type="molecule type" value="Genomic_DNA"/>
</dbReference>
<keyword evidence="3" id="KW-1185">Reference proteome</keyword>
<dbReference type="HOGENOM" id="CLU_852436_0_0_12"/>
<feature type="chain" id="PRO_5003376499" evidence="1">
    <location>
        <begin position="23"/>
        <end position="326"/>
    </location>
</feature>
<feature type="signal peptide" evidence="1">
    <location>
        <begin position="1"/>
        <end position="22"/>
    </location>
</feature>
<accession>F8F0I4</accession>
<gene>
    <name evidence="2" type="ordered locus">Spica_1182</name>
</gene>
<evidence type="ECO:0000313" key="3">
    <source>
        <dbReference type="Proteomes" id="UP000000503"/>
    </source>
</evidence>
<keyword evidence="1" id="KW-0732">Signal</keyword>
<dbReference type="AlphaFoldDB" id="F8F0I4"/>
<dbReference type="Proteomes" id="UP000000503">
    <property type="component" value="Chromosome"/>
</dbReference>
<dbReference type="eggNOG" id="ENOG5030V04">
    <property type="taxonomic scope" value="Bacteria"/>
</dbReference>
<dbReference type="KEGG" id="scd:Spica_1182"/>
<evidence type="ECO:0000313" key="2">
    <source>
        <dbReference type="EMBL" id="AEJ19328.1"/>
    </source>
</evidence>
<dbReference type="TCDB" id="1.B.45.2.1">
    <property type="family name" value="the treponema porin (t-por) family"/>
</dbReference>
<reference evidence="3" key="1">
    <citation type="journal article" date="2013" name="Stand. Genomic Sci.">
        <title>Genome sequence of the thermophilic fresh-water bacterium Spirochaeta caldaria type strain (H1(T)), reclassification of Spirochaeta caldaria, Spirochaeta stenostrepta, and Spirochaeta zuelzerae in the genus Treponema as Treponema caldaria comb. nov., Treponema stenostrepta comb. nov., and Treponema zuelzerae comb. nov., and emendation of the genus Treponema.</title>
        <authorList>
            <person name="Abt B."/>
            <person name="Goker M."/>
            <person name="Scheuner C."/>
            <person name="Han C."/>
            <person name="Lu M."/>
            <person name="Misra M."/>
            <person name="Lapidus A."/>
            <person name="Nolan M."/>
            <person name="Lucas S."/>
            <person name="Hammon N."/>
            <person name="Deshpande S."/>
            <person name="Cheng J.F."/>
            <person name="Tapia R."/>
            <person name="Goodwin L.A."/>
            <person name="Pitluck S."/>
            <person name="Liolios K."/>
            <person name="Pagani I."/>
            <person name="Ivanova N."/>
            <person name="Mavromatis K."/>
            <person name="Mikhailova N."/>
            <person name="Huntemann M."/>
            <person name="Pati A."/>
            <person name="Chen A."/>
            <person name="Palaniappan K."/>
            <person name="Land M."/>
            <person name="Hauser L."/>
            <person name="Jeffries C.D."/>
            <person name="Rohde M."/>
            <person name="Spring S."/>
            <person name="Gronow S."/>
            <person name="Detter J.C."/>
            <person name="Bristow J."/>
            <person name="Eisen J.A."/>
            <person name="Markowitz V."/>
            <person name="Hugenholtz P."/>
            <person name="Kyrpides N.C."/>
            <person name="Woyke T."/>
            <person name="Klenk H.P."/>
        </authorList>
    </citation>
    <scope>NUCLEOTIDE SEQUENCE</scope>
    <source>
        <strain evidence="3">ATCC 51460 / DSM 7334 / H1</strain>
    </source>
</reference>
<evidence type="ECO:0000256" key="1">
    <source>
        <dbReference type="SAM" id="SignalP"/>
    </source>
</evidence>
<organism evidence="2 3">
    <name type="scientific">Gracilinema caldarium (strain ATCC 51460 / DSM 7334 / H1)</name>
    <name type="common">Treponema caldarium</name>
    <dbReference type="NCBI Taxonomy" id="744872"/>
    <lineage>
        <taxon>Bacteria</taxon>
        <taxon>Pseudomonadati</taxon>
        <taxon>Spirochaetota</taxon>
        <taxon>Spirochaetia</taxon>
        <taxon>Spirochaetales</taxon>
        <taxon>Breznakiellaceae</taxon>
        <taxon>Gracilinema</taxon>
    </lineage>
</organism>
<dbReference type="STRING" id="744872.Spica_1182"/>
<name>F8F0I4_GRAC1</name>
<protein>
    <submittedName>
        <fullName evidence="2">Uncharacterized protein</fullName>
    </submittedName>
</protein>